<proteinExistence type="predicted"/>
<reference evidence="7 8" key="1">
    <citation type="submission" date="2018-10" db="EMBL/GenBank/DDBJ databases">
        <title>Isolation, diversity and antifungal activity of actinobacteria from wheat.</title>
        <authorList>
            <person name="Han C."/>
        </authorList>
    </citation>
    <scope>NUCLEOTIDE SEQUENCE [LARGE SCALE GENOMIC DNA]</scope>
    <source>
        <strain evidence="7 8">NEAU-YY56</strain>
    </source>
</reference>
<evidence type="ECO:0000256" key="5">
    <source>
        <dbReference type="SAM" id="MobiDB-lite"/>
    </source>
</evidence>
<dbReference type="SUPFAM" id="SSF52540">
    <property type="entry name" value="P-loop containing nucleoside triphosphate hydrolases"/>
    <property type="match status" value="1"/>
</dbReference>
<dbReference type="Gene3D" id="3.40.50.300">
    <property type="entry name" value="P-loop containing nucleotide triphosphate hydrolases"/>
    <property type="match status" value="1"/>
</dbReference>
<comment type="caution">
    <text evidence="7">The sequence shown here is derived from an EMBL/GenBank/DDBJ whole genome shotgun (WGS) entry which is preliminary data.</text>
</comment>
<dbReference type="AlphaFoldDB" id="A0A3M2JIW4"/>
<dbReference type="PANTHER" id="PTHR42794:SF1">
    <property type="entry name" value="HEMIN IMPORT ATP-BINDING PROTEIN HMUV"/>
    <property type="match status" value="1"/>
</dbReference>
<keyword evidence="1" id="KW-0813">Transport</keyword>
<dbReference type="OrthoDB" id="5296765at2"/>
<dbReference type="GO" id="GO:0016887">
    <property type="term" value="F:ATP hydrolysis activity"/>
    <property type="evidence" value="ECO:0007669"/>
    <property type="project" value="InterPro"/>
</dbReference>
<evidence type="ECO:0000256" key="1">
    <source>
        <dbReference type="ARBA" id="ARBA00022448"/>
    </source>
</evidence>
<keyword evidence="4" id="KW-1278">Translocase</keyword>
<organism evidence="7 8">
    <name type="scientific">Cellulomonas triticagri</name>
    <dbReference type="NCBI Taxonomy" id="2483352"/>
    <lineage>
        <taxon>Bacteria</taxon>
        <taxon>Bacillati</taxon>
        <taxon>Actinomycetota</taxon>
        <taxon>Actinomycetes</taxon>
        <taxon>Micrococcales</taxon>
        <taxon>Cellulomonadaceae</taxon>
        <taxon>Cellulomonas</taxon>
    </lineage>
</organism>
<dbReference type="Pfam" id="PF00005">
    <property type="entry name" value="ABC_tran"/>
    <property type="match status" value="1"/>
</dbReference>
<feature type="domain" description="ABC transporter" evidence="6">
    <location>
        <begin position="42"/>
        <end position="275"/>
    </location>
</feature>
<dbReference type="InterPro" id="IPR003439">
    <property type="entry name" value="ABC_transporter-like_ATP-bd"/>
</dbReference>
<gene>
    <name evidence="7" type="ORF">EBM89_01935</name>
</gene>
<keyword evidence="2" id="KW-0547">Nucleotide-binding</keyword>
<protein>
    <submittedName>
        <fullName evidence="7">Heme ABC transporter ATP-binding protein</fullName>
    </submittedName>
</protein>
<dbReference type="PANTHER" id="PTHR42794">
    <property type="entry name" value="HEMIN IMPORT ATP-BINDING PROTEIN HMUV"/>
    <property type="match status" value="1"/>
</dbReference>
<evidence type="ECO:0000259" key="6">
    <source>
        <dbReference type="PROSITE" id="PS50893"/>
    </source>
</evidence>
<evidence type="ECO:0000313" key="8">
    <source>
        <dbReference type="Proteomes" id="UP000269289"/>
    </source>
</evidence>
<evidence type="ECO:0000313" key="7">
    <source>
        <dbReference type="EMBL" id="RMI13997.1"/>
    </source>
</evidence>
<feature type="region of interest" description="Disordered" evidence="5">
    <location>
        <begin position="1"/>
        <end position="36"/>
    </location>
</feature>
<name>A0A3M2JIW4_9CELL</name>
<keyword evidence="3 7" id="KW-0067">ATP-binding</keyword>
<sequence length="300" mass="31659">MSPRALRALRARTRPAAECAEPAAHPGHPGPASPHAASAGAIVLRGVGFDVDGVTLLDGVDLDVEPGSLLAVVGPNGAGKSTLLGLLAGDLRPTRGTVTSAGTAIEDVPVADLARRRAVLLQEHRLSFPFSVAEVVRMGRSPWRGTAAEDDDDRHVTEAAAAADVLHLADRRFPTLSGGEKARTAYARARAQATPVLLLDEPTAALDIRHQEMVLAQARDLARAGHAVVAVLHDLSLAAAYADRVLLLGEGRARALGTPAEVLRADLLGEVYRHRVEVLTHPRTGDLIVLPDRTTPEDHR</sequence>
<feature type="compositionally biased region" description="Low complexity" evidence="5">
    <location>
        <begin position="14"/>
        <end position="27"/>
    </location>
</feature>
<dbReference type="EMBL" id="RFFI01000006">
    <property type="protein sequence ID" value="RMI13997.1"/>
    <property type="molecule type" value="Genomic_DNA"/>
</dbReference>
<dbReference type="InterPro" id="IPR027417">
    <property type="entry name" value="P-loop_NTPase"/>
</dbReference>
<dbReference type="InterPro" id="IPR003593">
    <property type="entry name" value="AAA+_ATPase"/>
</dbReference>
<dbReference type="GO" id="GO:0005524">
    <property type="term" value="F:ATP binding"/>
    <property type="evidence" value="ECO:0007669"/>
    <property type="project" value="UniProtKB-KW"/>
</dbReference>
<accession>A0A3M2JIW4</accession>
<dbReference type="PROSITE" id="PS50893">
    <property type="entry name" value="ABC_TRANSPORTER_2"/>
    <property type="match status" value="1"/>
</dbReference>
<keyword evidence="8" id="KW-1185">Reference proteome</keyword>
<dbReference type="SMART" id="SM00382">
    <property type="entry name" value="AAA"/>
    <property type="match status" value="1"/>
</dbReference>
<evidence type="ECO:0000256" key="2">
    <source>
        <dbReference type="ARBA" id="ARBA00022741"/>
    </source>
</evidence>
<dbReference type="Proteomes" id="UP000269289">
    <property type="component" value="Unassembled WGS sequence"/>
</dbReference>
<evidence type="ECO:0000256" key="4">
    <source>
        <dbReference type="ARBA" id="ARBA00022967"/>
    </source>
</evidence>
<dbReference type="NCBIfam" id="NF010068">
    <property type="entry name" value="PRK13548.1"/>
    <property type="match status" value="1"/>
</dbReference>
<evidence type="ECO:0000256" key="3">
    <source>
        <dbReference type="ARBA" id="ARBA00022840"/>
    </source>
</evidence>
<dbReference type="CDD" id="cd03214">
    <property type="entry name" value="ABC_Iron-Siderophores_B12_Hemin"/>
    <property type="match status" value="1"/>
</dbReference>